<feature type="transmembrane region" description="Helical" evidence="1">
    <location>
        <begin position="102"/>
        <end position="122"/>
    </location>
</feature>
<reference evidence="2" key="2">
    <citation type="submission" date="2022-06" db="UniProtKB">
        <authorList>
            <consortium name="EnsemblMetazoa"/>
        </authorList>
    </citation>
    <scope>IDENTIFICATION</scope>
    <source>
        <strain evidence="2">DF5081</strain>
    </source>
</reference>
<evidence type="ECO:0000313" key="3">
    <source>
        <dbReference type="Proteomes" id="UP000005237"/>
    </source>
</evidence>
<accession>A0A8R1DYS1</accession>
<reference evidence="3" key="1">
    <citation type="submission" date="2010-08" db="EMBL/GenBank/DDBJ databases">
        <authorList>
            <consortium name="Caenorhabditis japonica Sequencing Consortium"/>
            <person name="Wilson R.K."/>
        </authorList>
    </citation>
    <scope>NUCLEOTIDE SEQUENCE [LARGE SCALE GENOMIC DNA]</scope>
    <source>
        <strain evidence="3">DF5081</strain>
    </source>
</reference>
<feature type="transmembrane region" description="Helical" evidence="1">
    <location>
        <begin position="443"/>
        <end position="467"/>
    </location>
</feature>
<name>A0A8R1DYS1_CAEJA</name>
<feature type="transmembrane region" description="Helical" evidence="1">
    <location>
        <begin position="281"/>
        <end position="301"/>
    </location>
</feature>
<feature type="transmembrane region" description="Helical" evidence="1">
    <location>
        <begin position="186"/>
        <end position="207"/>
    </location>
</feature>
<dbReference type="SUPFAM" id="SSF103473">
    <property type="entry name" value="MFS general substrate transporter"/>
    <property type="match status" value="1"/>
</dbReference>
<feature type="transmembrane region" description="Helical" evidence="1">
    <location>
        <begin position="27"/>
        <end position="45"/>
    </location>
</feature>
<sequence>MMSSSISPENQDYEYEKNPDEHENIKHIPFFFLFLCTLCMCSIYANPTVYQSTINFLHEFRNSSESDYHEEIDNQYDPGKQTSRDVVVKYVYYLSNPQKESLITVTSVGTLIAAAPVTYAYNNMGFRRSFVMCAIISIVPALFYPNCVNAKTYLLAIILRILQGFSLAAFIPYVCKLSVFIPFDHIAVPIIVFAYSHISEIFVHPIVSHMAASSLGWHSAHYGAVITIAIIFIIFVVIHFDEDFKERATAIGFCNAMFEYERTRSRTFDLRIPYLSIYQDFRIWVILFTSFVYGCALQLFYQFGPTFFHKVVGHTEIFSAYLTIIAPILNLITSICSVYLYERLANSEQNKMRFFNTIAYGTCGIFLFALGFVDPVNYKYSVTFMFILASSLLGCSYAGHLRMNQIRSGHLHLFLLVNIFIVNSAAMFFSSLLNVLIADNTDYASWSTLFIVTAVFLIIANLIFFFFCSSERAPWAKEGYEDSSIQPYRDEPLPQFPL</sequence>
<dbReference type="Gene3D" id="1.20.1250.20">
    <property type="entry name" value="MFS general substrate transporter like domains"/>
    <property type="match status" value="2"/>
</dbReference>
<feature type="transmembrane region" description="Helical" evidence="1">
    <location>
        <begin position="411"/>
        <end position="437"/>
    </location>
</feature>
<keyword evidence="1" id="KW-1133">Transmembrane helix</keyword>
<dbReference type="CDD" id="cd06174">
    <property type="entry name" value="MFS"/>
    <property type="match status" value="1"/>
</dbReference>
<dbReference type="PANTHER" id="PTHR45757">
    <property type="entry name" value="PROTEIN CBG23364-RELATED"/>
    <property type="match status" value="1"/>
</dbReference>
<dbReference type="AlphaFoldDB" id="A0A8R1DYS1"/>
<feature type="transmembrane region" description="Helical" evidence="1">
    <location>
        <begin position="219"/>
        <end position="238"/>
    </location>
</feature>
<feature type="transmembrane region" description="Helical" evidence="1">
    <location>
        <begin position="378"/>
        <end position="399"/>
    </location>
</feature>
<feature type="transmembrane region" description="Helical" evidence="1">
    <location>
        <begin position="353"/>
        <end position="372"/>
    </location>
</feature>
<keyword evidence="1" id="KW-0472">Membrane</keyword>
<feature type="transmembrane region" description="Helical" evidence="1">
    <location>
        <begin position="152"/>
        <end position="174"/>
    </location>
</feature>
<dbReference type="EnsemblMetazoa" id="CJA14124.1">
    <property type="protein sequence ID" value="CJA14124.1"/>
    <property type="gene ID" value="WBGene00133328"/>
</dbReference>
<organism evidence="2 3">
    <name type="scientific">Caenorhabditis japonica</name>
    <dbReference type="NCBI Taxonomy" id="281687"/>
    <lineage>
        <taxon>Eukaryota</taxon>
        <taxon>Metazoa</taxon>
        <taxon>Ecdysozoa</taxon>
        <taxon>Nematoda</taxon>
        <taxon>Chromadorea</taxon>
        <taxon>Rhabditida</taxon>
        <taxon>Rhabditina</taxon>
        <taxon>Rhabditomorpha</taxon>
        <taxon>Rhabditoidea</taxon>
        <taxon>Rhabditidae</taxon>
        <taxon>Peloderinae</taxon>
        <taxon>Caenorhabditis</taxon>
    </lineage>
</organism>
<dbReference type="PANTHER" id="PTHR45757:SF20">
    <property type="entry name" value="MFS DOMAIN-CONTAINING PROTEIN"/>
    <property type="match status" value="1"/>
</dbReference>
<keyword evidence="3" id="KW-1185">Reference proteome</keyword>
<feature type="transmembrane region" description="Helical" evidence="1">
    <location>
        <begin position="321"/>
        <end position="341"/>
    </location>
</feature>
<dbReference type="InterPro" id="IPR011701">
    <property type="entry name" value="MFS"/>
</dbReference>
<dbReference type="InterPro" id="IPR036259">
    <property type="entry name" value="MFS_trans_sf"/>
</dbReference>
<dbReference type="GO" id="GO:0022857">
    <property type="term" value="F:transmembrane transporter activity"/>
    <property type="evidence" value="ECO:0007669"/>
    <property type="project" value="InterPro"/>
</dbReference>
<feature type="transmembrane region" description="Helical" evidence="1">
    <location>
        <begin position="129"/>
        <end position="146"/>
    </location>
</feature>
<protein>
    <recommendedName>
        <fullName evidence="4">Major facilitator superfamily (MFS) profile domain-containing protein</fullName>
    </recommendedName>
</protein>
<evidence type="ECO:0000256" key="1">
    <source>
        <dbReference type="SAM" id="Phobius"/>
    </source>
</evidence>
<dbReference type="GO" id="GO:0016020">
    <property type="term" value="C:membrane"/>
    <property type="evidence" value="ECO:0007669"/>
    <property type="project" value="TreeGrafter"/>
</dbReference>
<evidence type="ECO:0000313" key="2">
    <source>
        <dbReference type="EnsemblMetazoa" id="CJA14124.1"/>
    </source>
</evidence>
<proteinExistence type="predicted"/>
<dbReference type="Proteomes" id="UP000005237">
    <property type="component" value="Unassembled WGS sequence"/>
</dbReference>
<keyword evidence="1" id="KW-0812">Transmembrane</keyword>
<dbReference type="Pfam" id="PF07690">
    <property type="entry name" value="MFS_1"/>
    <property type="match status" value="1"/>
</dbReference>
<evidence type="ECO:0008006" key="4">
    <source>
        <dbReference type="Google" id="ProtNLM"/>
    </source>
</evidence>